<dbReference type="RefSeq" id="WP_108567180.1">
    <property type="nucleotide sequence ID" value="NZ_CP031769.1"/>
</dbReference>
<keyword evidence="3" id="KW-1185">Reference proteome</keyword>
<dbReference type="AlphaFoldDB" id="A0A346NMY3"/>
<evidence type="ECO:0000256" key="1">
    <source>
        <dbReference type="SAM" id="MobiDB-lite"/>
    </source>
</evidence>
<feature type="region of interest" description="Disordered" evidence="1">
    <location>
        <begin position="227"/>
        <end position="260"/>
    </location>
</feature>
<dbReference type="EMBL" id="CP031769">
    <property type="protein sequence ID" value="AXR06890.1"/>
    <property type="molecule type" value="Genomic_DNA"/>
</dbReference>
<evidence type="ECO:0008006" key="4">
    <source>
        <dbReference type="Google" id="ProtNLM"/>
    </source>
</evidence>
<organism evidence="2 3">
    <name type="scientific">Salinimonas sediminis</name>
    <dbReference type="NCBI Taxonomy" id="2303538"/>
    <lineage>
        <taxon>Bacteria</taxon>
        <taxon>Pseudomonadati</taxon>
        <taxon>Pseudomonadota</taxon>
        <taxon>Gammaproteobacteria</taxon>
        <taxon>Alteromonadales</taxon>
        <taxon>Alteromonadaceae</taxon>
        <taxon>Alteromonas/Salinimonas group</taxon>
        <taxon>Salinimonas</taxon>
    </lineage>
</organism>
<reference evidence="2 3" key="1">
    <citation type="submission" date="2018-08" db="EMBL/GenBank/DDBJ databases">
        <title>Salinimonas sediminis sp. nov., a piezophilic bacterium isolated from a deep-sea sediment sample from the New Britain Trench.</title>
        <authorList>
            <person name="Cao J."/>
        </authorList>
    </citation>
    <scope>NUCLEOTIDE SEQUENCE [LARGE SCALE GENOMIC DNA]</scope>
    <source>
        <strain evidence="2 3">N102</strain>
    </source>
</reference>
<sequence>MKKVLTVLLILVIIIVGGVWYMLSGAGDFIRSQIEKQGSRYLETEVTVDAVDMAYSEGRLAISGTKIHNPQNFSEDTAFSLGTISLDLGGATSEPYVIQNVNVDAPDILYEMNAAGESNLLVLKDNIQSNLPSDSGKQPGTESDEPMPRVIVENVTVSNARLRLNFEAVDTTGIAIEQKAYEVTLPTFNAGAVGKPDGLPADQVGAAIMNAMLDNIIAQAKEEARSKLKEKAREKVEQEKDKLMNKAKDKLKGLFDKENG</sequence>
<name>A0A346NMY3_9ALTE</name>
<accession>A0A346NMY3</accession>
<gene>
    <name evidence="2" type="ORF">D0Y50_11305</name>
</gene>
<dbReference type="OrthoDB" id="7062138at2"/>
<dbReference type="KEGG" id="salm:D0Y50_11305"/>
<evidence type="ECO:0000313" key="2">
    <source>
        <dbReference type="EMBL" id="AXR06890.1"/>
    </source>
</evidence>
<protein>
    <recommendedName>
        <fullName evidence="4">AsmA family protein</fullName>
    </recommendedName>
</protein>
<dbReference type="Proteomes" id="UP000262073">
    <property type="component" value="Chromosome"/>
</dbReference>
<evidence type="ECO:0000313" key="3">
    <source>
        <dbReference type="Proteomes" id="UP000262073"/>
    </source>
</evidence>
<proteinExistence type="predicted"/>